<reference evidence="1" key="1">
    <citation type="submission" date="2018-02" db="EMBL/GenBank/DDBJ databases">
        <title>Rhizophora mucronata_Transcriptome.</title>
        <authorList>
            <person name="Meera S.P."/>
            <person name="Sreeshan A."/>
            <person name="Augustine A."/>
        </authorList>
    </citation>
    <scope>NUCLEOTIDE SEQUENCE</scope>
    <source>
        <tissue evidence="1">Leaf</tissue>
    </source>
</reference>
<organism evidence="1">
    <name type="scientific">Rhizophora mucronata</name>
    <name type="common">Asiatic mangrove</name>
    <dbReference type="NCBI Taxonomy" id="61149"/>
    <lineage>
        <taxon>Eukaryota</taxon>
        <taxon>Viridiplantae</taxon>
        <taxon>Streptophyta</taxon>
        <taxon>Embryophyta</taxon>
        <taxon>Tracheophyta</taxon>
        <taxon>Spermatophyta</taxon>
        <taxon>Magnoliopsida</taxon>
        <taxon>eudicotyledons</taxon>
        <taxon>Gunneridae</taxon>
        <taxon>Pentapetalae</taxon>
        <taxon>rosids</taxon>
        <taxon>fabids</taxon>
        <taxon>Malpighiales</taxon>
        <taxon>Rhizophoraceae</taxon>
        <taxon>Rhizophora</taxon>
    </lineage>
</organism>
<accession>A0A2P2NL48</accession>
<protein>
    <submittedName>
        <fullName evidence="1">Uncharacterized protein</fullName>
    </submittedName>
</protein>
<name>A0A2P2NL48_RHIMU</name>
<proteinExistence type="predicted"/>
<dbReference type="AlphaFoldDB" id="A0A2P2NL48"/>
<sequence>MLLTNHTDINKWHVDVVLTAQLNSYPRIMCFITINGTTE</sequence>
<dbReference type="EMBL" id="GGEC01062699">
    <property type="protein sequence ID" value="MBX43183.1"/>
    <property type="molecule type" value="Transcribed_RNA"/>
</dbReference>
<evidence type="ECO:0000313" key="1">
    <source>
        <dbReference type="EMBL" id="MBX43183.1"/>
    </source>
</evidence>